<reference evidence="3" key="1">
    <citation type="submission" date="2007-02" db="EMBL/GenBank/DDBJ databases">
        <authorList>
            <person name="DeShazer D."/>
            <person name="Woods D.E."/>
            <person name="Nierman W.C."/>
        </authorList>
    </citation>
    <scope>NUCLEOTIDE SEQUENCE [LARGE SCALE GENOMIC DNA]</scope>
    <source>
        <strain evidence="3">1106a</strain>
    </source>
</reference>
<evidence type="ECO:0000313" key="2">
    <source>
        <dbReference type="EMBL" id="ABN93159.1"/>
    </source>
</evidence>
<dbReference type="Proteomes" id="UP000006738">
    <property type="component" value="Chromosome II"/>
</dbReference>
<accession>A3P296</accession>
<protein>
    <submittedName>
        <fullName evidence="2">Uncharacterized protein</fullName>
    </submittedName>
</protein>
<evidence type="ECO:0000256" key="1">
    <source>
        <dbReference type="SAM" id="MobiDB-lite"/>
    </source>
</evidence>
<gene>
    <name evidence="2" type="ordered locus">BURPS1106A_A0413</name>
</gene>
<dbReference type="KEGG" id="bpl:BURPS1106A_A0413"/>
<dbReference type="HOGENOM" id="CLU_3150412_0_0_4"/>
<name>A3P296_BURP0</name>
<feature type="region of interest" description="Disordered" evidence="1">
    <location>
        <begin position="13"/>
        <end position="48"/>
    </location>
</feature>
<sequence length="48" mass="5328">MFAQPANAHAAAYSVSIAMRRQPRPHSRAANESRRAPLTFQPLADPRL</sequence>
<dbReference type="EMBL" id="CP000573">
    <property type="protein sequence ID" value="ABN93159.1"/>
    <property type="molecule type" value="Genomic_DNA"/>
</dbReference>
<dbReference type="AlphaFoldDB" id="A3P296"/>
<evidence type="ECO:0000313" key="3">
    <source>
        <dbReference type="Proteomes" id="UP000006738"/>
    </source>
</evidence>
<proteinExistence type="predicted"/>
<organism evidence="2 3">
    <name type="scientific">Burkholderia pseudomallei (strain 1106a)</name>
    <dbReference type="NCBI Taxonomy" id="357348"/>
    <lineage>
        <taxon>Bacteria</taxon>
        <taxon>Pseudomonadati</taxon>
        <taxon>Pseudomonadota</taxon>
        <taxon>Betaproteobacteria</taxon>
        <taxon>Burkholderiales</taxon>
        <taxon>Burkholderiaceae</taxon>
        <taxon>Burkholderia</taxon>
        <taxon>pseudomallei group</taxon>
    </lineage>
</organism>